<dbReference type="SUPFAM" id="SSF55447">
    <property type="entry name" value="CO dehydrogenase flavoprotein C-terminal domain-like"/>
    <property type="match status" value="1"/>
</dbReference>
<dbReference type="Proteomes" id="UP000467428">
    <property type="component" value="Chromosome"/>
</dbReference>
<dbReference type="InterPro" id="IPR036683">
    <property type="entry name" value="CO_DH_flav_C_dom_sf"/>
</dbReference>
<evidence type="ECO:0000313" key="3">
    <source>
        <dbReference type="EMBL" id="BBY47609.1"/>
    </source>
</evidence>
<dbReference type="InterPro" id="IPR016166">
    <property type="entry name" value="FAD-bd_PCMH"/>
</dbReference>
<dbReference type="PANTHER" id="PTHR42659">
    <property type="entry name" value="XANTHINE DEHYDROGENASE SUBUNIT C-RELATED"/>
    <property type="match status" value="1"/>
</dbReference>
<dbReference type="InterPro" id="IPR002346">
    <property type="entry name" value="Mopterin_DH_FAD-bd"/>
</dbReference>
<dbReference type="InterPro" id="IPR051312">
    <property type="entry name" value="Diverse_Substr_Oxidored"/>
</dbReference>
<dbReference type="InterPro" id="IPR016167">
    <property type="entry name" value="FAD-bd_PCMH_sub1"/>
</dbReference>
<organism evidence="3 4">
    <name type="scientific">Mycolicibacterium arabiense</name>
    <dbReference type="NCBI Taxonomy" id="1286181"/>
    <lineage>
        <taxon>Bacteria</taxon>
        <taxon>Bacillati</taxon>
        <taxon>Actinomycetota</taxon>
        <taxon>Actinomycetes</taxon>
        <taxon>Mycobacteriales</taxon>
        <taxon>Mycobacteriaceae</taxon>
        <taxon>Mycolicibacterium</taxon>
    </lineage>
</organism>
<name>A0A7I7RUH0_9MYCO</name>
<dbReference type="KEGG" id="marz:MARA_10770"/>
<dbReference type="InterPro" id="IPR005107">
    <property type="entry name" value="CO_DH_flav_C"/>
</dbReference>
<dbReference type="GO" id="GO:0016491">
    <property type="term" value="F:oxidoreductase activity"/>
    <property type="evidence" value="ECO:0007669"/>
    <property type="project" value="UniProtKB-KW"/>
</dbReference>
<evidence type="ECO:0000313" key="4">
    <source>
        <dbReference type="Proteomes" id="UP000467428"/>
    </source>
</evidence>
<dbReference type="RefSeq" id="WP_163917517.1">
    <property type="nucleotide sequence ID" value="NZ_AP022593.1"/>
</dbReference>
<dbReference type="EMBL" id="AP022593">
    <property type="protein sequence ID" value="BBY47609.1"/>
    <property type="molecule type" value="Genomic_DNA"/>
</dbReference>
<dbReference type="PROSITE" id="PS51387">
    <property type="entry name" value="FAD_PCMH"/>
    <property type="match status" value="1"/>
</dbReference>
<dbReference type="AlphaFoldDB" id="A0A7I7RUH0"/>
<dbReference type="InterPro" id="IPR036318">
    <property type="entry name" value="FAD-bd_PCMH-like_sf"/>
</dbReference>
<dbReference type="InterPro" id="IPR016169">
    <property type="entry name" value="FAD-bd_PCMH_sub2"/>
</dbReference>
<feature type="domain" description="FAD-binding PCMH-type" evidence="2">
    <location>
        <begin position="1"/>
        <end position="222"/>
    </location>
</feature>
<reference evidence="3 4" key="1">
    <citation type="journal article" date="2019" name="Emerg. Microbes Infect.">
        <title>Comprehensive subspecies identification of 175 nontuberculous mycobacteria species based on 7547 genomic profiles.</title>
        <authorList>
            <person name="Matsumoto Y."/>
            <person name="Kinjo T."/>
            <person name="Motooka D."/>
            <person name="Nabeya D."/>
            <person name="Jung N."/>
            <person name="Uechi K."/>
            <person name="Horii T."/>
            <person name="Iida T."/>
            <person name="Fujita J."/>
            <person name="Nakamura S."/>
        </authorList>
    </citation>
    <scope>NUCLEOTIDE SEQUENCE [LARGE SCALE GENOMIC DNA]</scope>
    <source>
        <strain evidence="3 4">JCM 18538</strain>
    </source>
</reference>
<sequence>MKTFEFRHATSVDDAVTAGTAPGTKFLAGGTNLLDLMKGGVEQPESLIDLRRLGLTTIAPTAEGGVFIEAGVSNSAVANHPLIRTQYPVLSHAILSGATTQLRNMATAGGNLLQRTRCPYFMQTTFSSCNKRDPGSGCAARHGFHREHAVFGASADCVAIHPSDMAVALAILDAVVHVQGPDGRRTIPIEGFFALPGDTPEVDNTLGTGELVLGIELPPSRFADHSWYLKVRDRHSYAFALVSVAAGLHVTDGVIDSAALALGAVAAMPWRLREAEAVLVGRAPGDEAFHAAARLAMNGAEPLAQNAFKVDLGRHSVVRALTRAAAVRIDDEDQP</sequence>
<geneLocation type="plasmid" evidence="4">
    <name>pjcm18538 dna</name>
</geneLocation>
<dbReference type="Gene3D" id="3.30.43.10">
    <property type="entry name" value="Uridine Diphospho-n-acetylenolpyruvylglucosamine Reductase, domain 2"/>
    <property type="match status" value="1"/>
</dbReference>
<dbReference type="Pfam" id="PF00941">
    <property type="entry name" value="FAD_binding_5"/>
    <property type="match status" value="1"/>
</dbReference>
<dbReference type="Pfam" id="PF03450">
    <property type="entry name" value="CO_deh_flav_C"/>
    <property type="match status" value="1"/>
</dbReference>
<keyword evidence="4" id="KW-1185">Reference proteome</keyword>
<dbReference type="Gene3D" id="3.30.465.10">
    <property type="match status" value="2"/>
</dbReference>
<dbReference type="SMART" id="SM01092">
    <property type="entry name" value="CO_deh_flav_C"/>
    <property type="match status" value="1"/>
</dbReference>
<accession>A0A7I7RUH0</accession>
<dbReference type="GO" id="GO:0071949">
    <property type="term" value="F:FAD binding"/>
    <property type="evidence" value="ECO:0007669"/>
    <property type="project" value="InterPro"/>
</dbReference>
<evidence type="ECO:0000259" key="2">
    <source>
        <dbReference type="PROSITE" id="PS51387"/>
    </source>
</evidence>
<dbReference type="PANTHER" id="PTHR42659:SF1">
    <property type="entry name" value="OXIDOREDUCTASE"/>
    <property type="match status" value="1"/>
</dbReference>
<keyword evidence="1" id="KW-0560">Oxidoreductase</keyword>
<protein>
    <submittedName>
        <fullName evidence="3">FAD-binding molybdopterin dehydrogenase</fullName>
    </submittedName>
</protein>
<evidence type="ECO:0000256" key="1">
    <source>
        <dbReference type="ARBA" id="ARBA00023002"/>
    </source>
</evidence>
<gene>
    <name evidence="3" type="ORF">MARA_10770</name>
</gene>
<dbReference type="Gene3D" id="3.30.390.50">
    <property type="entry name" value="CO dehydrogenase flavoprotein, C-terminal domain"/>
    <property type="match status" value="1"/>
</dbReference>
<dbReference type="SUPFAM" id="SSF56176">
    <property type="entry name" value="FAD-binding/transporter-associated domain-like"/>
    <property type="match status" value="1"/>
</dbReference>
<proteinExistence type="predicted"/>